<keyword evidence="1" id="KW-1133">Transmembrane helix</keyword>
<protein>
    <submittedName>
        <fullName evidence="2">Uncharacterized protein</fullName>
    </submittedName>
</protein>
<keyword evidence="1" id="KW-0812">Transmembrane</keyword>
<evidence type="ECO:0000256" key="1">
    <source>
        <dbReference type="SAM" id="Phobius"/>
    </source>
</evidence>
<feature type="transmembrane region" description="Helical" evidence="1">
    <location>
        <begin position="92"/>
        <end position="112"/>
    </location>
</feature>
<feature type="transmembrane region" description="Helical" evidence="1">
    <location>
        <begin position="132"/>
        <end position="154"/>
    </location>
</feature>
<dbReference type="EMBL" id="VSSQ01073413">
    <property type="protein sequence ID" value="MPN24531.1"/>
    <property type="molecule type" value="Genomic_DNA"/>
</dbReference>
<name>A0A645GC86_9ZZZZ</name>
<gene>
    <name evidence="2" type="ORF">SDC9_171930</name>
</gene>
<comment type="caution">
    <text evidence="2">The sequence shown here is derived from an EMBL/GenBank/DDBJ whole genome shotgun (WGS) entry which is preliminary data.</text>
</comment>
<dbReference type="AlphaFoldDB" id="A0A645GC86"/>
<sequence>MAAACPCTSPAMLSMILSMPAISPDAYSVETRVSCASLSPSTTSRMERSMSSAVFFADWADCPAKFRTSSATTAKPLPAVPARAASIAAFSARILVCCAISWMVSAIPLIWFELSLIRSIDASSRSIFSCPSPAPAAVFATLSEACLILSVMWLTSSDTVAIDAESSWTEAACSVAPEARDWAASEIWAAPELTMSADVLMLDKACAVPKYACCKDS</sequence>
<reference evidence="2" key="1">
    <citation type="submission" date="2019-08" db="EMBL/GenBank/DDBJ databases">
        <authorList>
            <person name="Kucharzyk K."/>
            <person name="Murdoch R.W."/>
            <person name="Higgins S."/>
            <person name="Loffler F."/>
        </authorList>
    </citation>
    <scope>NUCLEOTIDE SEQUENCE</scope>
</reference>
<proteinExistence type="predicted"/>
<keyword evidence="1" id="KW-0472">Membrane</keyword>
<evidence type="ECO:0000313" key="2">
    <source>
        <dbReference type="EMBL" id="MPN24531.1"/>
    </source>
</evidence>
<accession>A0A645GC86</accession>
<organism evidence="2">
    <name type="scientific">bioreactor metagenome</name>
    <dbReference type="NCBI Taxonomy" id="1076179"/>
    <lineage>
        <taxon>unclassified sequences</taxon>
        <taxon>metagenomes</taxon>
        <taxon>ecological metagenomes</taxon>
    </lineage>
</organism>